<keyword evidence="3" id="KW-1185">Reference proteome</keyword>
<proteinExistence type="predicted"/>
<dbReference type="EMBL" id="LSSN01000019">
    <property type="protein sequence ID" value="OMJ26445.1"/>
    <property type="molecule type" value="Genomic_DNA"/>
</dbReference>
<dbReference type="Proteomes" id="UP000187283">
    <property type="component" value="Unassembled WGS sequence"/>
</dbReference>
<comment type="caution">
    <text evidence="2">The sequence shown here is derived from an EMBL/GenBank/DDBJ whole genome shotgun (WGS) entry which is preliminary data.</text>
</comment>
<accession>A0A1R1YI18</accession>
<protein>
    <submittedName>
        <fullName evidence="2">Uncharacterized protein</fullName>
    </submittedName>
</protein>
<keyword evidence="1" id="KW-0812">Transmembrane</keyword>
<evidence type="ECO:0000256" key="1">
    <source>
        <dbReference type="SAM" id="Phobius"/>
    </source>
</evidence>
<dbReference type="AlphaFoldDB" id="A0A1R1YI18"/>
<organism evidence="2 3">
    <name type="scientific">Smittium culicis</name>
    <dbReference type="NCBI Taxonomy" id="133412"/>
    <lineage>
        <taxon>Eukaryota</taxon>
        <taxon>Fungi</taxon>
        <taxon>Fungi incertae sedis</taxon>
        <taxon>Zoopagomycota</taxon>
        <taxon>Kickxellomycotina</taxon>
        <taxon>Harpellomycetes</taxon>
        <taxon>Harpellales</taxon>
        <taxon>Legeriomycetaceae</taxon>
        <taxon>Smittium</taxon>
    </lineage>
</organism>
<evidence type="ECO:0000313" key="3">
    <source>
        <dbReference type="Proteomes" id="UP000187283"/>
    </source>
</evidence>
<reference evidence="2 3" key="1">
    <citation type="submission" date="2017-01" db="EMBL/GenBank/DDBJ databases">
        <authorList>
            <person name="Mah S.A."/>
            <person name="Swanson W.J."/>
            <person name="Moy G.W."/>
            <person name="Vacquier V.D."/>
        </authorList>
    </citation>
    <scope>NUCLEOTIDE SEQUENCE [LARGE SCALE GENOMIC DNA]</scope>
    <source>
        <strain evidence="2 3">GSMNP</strain>
    </source>
</reference>
<feature type="transmembrane region" description="Helical" evidence="1">
    <location>
        <begin position="53"/>
        <end position="73"/>
    </location>
</feature>
<evidence type="ECO:0000313" key="2">
    <source>
        <dbReference type="EMBL" id="OMJ26445.1"/>
    </source>
</evidence>
<name>A0A1R1YI18_9FUNG</name>
<keyword evidence="1" id="KW-0472">Membrane</keyword>
<sequence>MLFRYNPSKRNFKFLHLLYEVIGVDSSGKVERFDSILLLNSVAIKNFMMLTHIIKKAAFLSSLILVIMMYWFADI</sequence>
<keyword evidence="1" id="KW-1133">Transmembrane helix</keyword>
<gene>
    <name evidence="2" type="ORF">AYI70_g155</name>
</gene>